<accession>A0AAW1JXN8</accession>
<sequence length="118" mass="14089">MSGPRMNISQMNGNTRRTPNINRMPPQQQQQQQQPQPQQLQQQLPQQTDKHTSSQHEELIRYIHESWNKVSQELDRSNGNTAYYNEQEPHHLKNFKPFDLQAYWGRRVVQMQSQGQHL</sequence>
<dbReference type="GO" id="GO:0005634">
    <property type="term" value="C:nucleus"/>
    <property type="evidence" value="ECO:0007669"/>
    <property type="project" value="UniProtKB-SubCell"/>
</dbReference>
<evidence type="ECO:0000313" key="8">
    <source>
        <dbReference type="Proteomes" id="UP001458880"/>
    </source>
</evidence>
<feature type="compositionally biased region" description="Polar residues" evidence="6">
    <location>
        <begin position="7"/>
        <end position="21"/>
    </location>
</feature>
<protein>
    <submittedName>
        <fullName evidence="7">FAM195 family</fullName>
    </submittedName>
</protein>
<evidence type="ECO:0000256" key="1">
    <source>
        <dbReference type="ARBA" id="ARBA00004123"/>
    </source>
</evidence>
<evidence type="ECO:0000256" key="2">
    <source>
        <dbReference type="ARBA" id="ARBA00004210"/>
    </source>
</evidence>
<keyword evidence="4" id="KW-0963">Cytoplasm</keyword>
<dbReference type="EMBL" id="JASPKY010000309">
    <property type="protein sequence ID" value="KAK9709448.1"/>
    <property type="molecule type" value="Genomic_DNA"/>
</dbReference>
<feature type="region of interest" description="Disordered" evidence="6">
    <location>
        <begin position="1"/>
        <end position="58"/>
    </location>
</feature>
<keyword evidence="8" id="KW-1185">Reference proteome</keyword>
<reference evidence="7 8" key="1">
    <citation type="journal article" date="2024" name="BMC Genomics">
        <title>De novo assembly and annotation of Popillia japonica's genome with initial clues to its potential as an invasive pest.</title>
        <authorList>
            <person name="Cucini C."/>
            <person name="Boschi S."/>
            <person name="Funari R."/>
            <person name="Cardaioli E."/>
            <person name="Iannotti N."/>
            <person name="Marturano G."/>
            <person name="Paoli F."/>
            <person name="Bruttini M."/>
            <person name="Carapelli A."/>
            <person name="Frati F."/>
            <person name="Nardi F."/>
        </authorList>
    </citation>
    <scope>NUCLEOTIDE SEQUENCE [LARGE SCALE GENOMIC DNA]</scope>
    <source>
        <strain evidence="7">DMR45628</strain>
    </source>
</reference>
<organism evidence="7 8">
    <name type="scientific">Popillia japonica</name>
    <name type="common">Japanese beetle</name>
    <dbReference type="NCBI Taxonomy" id="7064"/>
    <lineage>
        <taxon>Eukaryota</taxon>
        <taxon>Metazoa</taxon>
        <taxon>Ecdysozoa</taxon>
        <taxon>Arthropoda</taxon>
        <taxon>Hexapoda</taxon>
        <taxon>Insecta</taxon>
        <taxon>Pterygota</taxon>
        <taxon>Neoptera</taxon>
        <taxon>Endopterygota</taxon>
        <taxon>Coleoptera</taxon>
        <taxon>Polyphaga</taxon>
        <taxon>Scarabaeiformia</taxon>
        <taxon>Scarabaeidae</taxon>
        <taxon>Rutelinae</taxon>
        <taxon>Popillia</taxon>
    </lineage>
</organism>
<evidence type="ECO:0000256" key="6">
    <source>
        <dbReference type="SAM" id="MobiDB-lite"/>
    </source>
</evidence>
<keyword evidence="5" id="KW-0539">Nucleus</keyword>
<dbReference type="GO" id="GO:0010494">
    <property type="term" value="C:cytoplasmic stress granule"/>
    <property type="evidence" value="ECO:0007669"/>
    <property type="project" value="UniProtKB-SubCell"/>
</dbReference>
<feature type="compositionally biased region" description="Low complexity" evidence="6">
    <location>
        <begin position="25"/>
        <end position="47"/>
    </location>
</feature>
<evidence type="ECO:0000313" key="7">
    <source>
        <dbReference type="EMBL" id="KAK9709448.1"/>
    </source>
</evidence>
<dbReference type="Pfam" id="PF14799">
    <property type="entry name" value="FAM195"/>
    <property type="match status" value="1"/>
</dbReference>
<evidence type="ECO:0000256" key="5">
    <source>
        <dbReference type="ARBA" id="ARBA00023242"/>
    </source>
</evidence>
<dbReference type="AlphaFoldDB" id="A0AAW1JXN8"/>
<name>A0AAW1JXN8_POPJA</name>
<dbReference type="InterPro" id="IPR029428">
    <property type="entry name" value="MCRIP"/>
</dbReference>
<evidence type="ECO:0000256" key="4">
    <source>
        <dbReference type="ARBA" id="ARBA00022490"/>
    </source>
</evidence>
<proteinExistence type="inferred from homology"/>
<dbReference type="Proteomes" id="UP001458880">
    <property type="component" value="Unassembled WGS sequence"/>
</dbReference>
<comment type="subcellular location">
    <subcellularLocation>
        <location evidence="2">Cytoplasm</location>
        <location evidence="2">Stress granule</location>
    </subcellularLocation>
    <subcellularLocation>
        <location evidence="1">Nucleus</location>
    </subcellularLocation>
</comment>
<feature type="compositionally biased region" description="Basic and acidic residues" evidence="6">
    <location>
        <begin position="48"/>
        <end position="58"/>
    </location>
</feature>
<comment type="similarity">
    <text evidence="3">Belongs to the MCRIP family.</text>
</comment>
<evidence type="ECO:0000256" key="3">
    <source>
        <dbReference type="ARBA" id="ARBA00010821"/>
    </source>
</evidence>
<gene>
    <name evidence="7" type="ORF">QE152_g26606</name>
</gene>
<comment type="caution">
    <text evidence="7">The sequence shown here is derived from an EMBL/GenBank/DDBJ whole genome shotgun (WGS) entry which is preliminary data.</text>
</comment>